<dbReference type="Gene3D" id="3.20.20.100">
    <property type="entry name" value="NADP-dependent oxidoreductase domain"/>
    <property type="match status" value="1"/>
</dbReference>
<keyword evidence="1" id="KW-0521">NADP</keyword>
<reference evidence="5 6" key="1">
    <citation type="journal article" date="2019" name="Nat. Ecol. Evol.">
        <title>Megaphylogeny resolves global patterns of mushroom evolution.</title>
        <authorList>
            <person name="Varga T."/>
            <person name="Krizsan K."/>
            <person name="Foldi C."/>
            <person name="Dima B."/>
            <person name="Sanchez-Garcia M."/>
            <person name="Sanchez-Ramirez S."/>
            <person name="Szollosi G.J."/>
            <person name="Szarkandi J.G."/>
            <person name="Papp V."/>
            <person name="Albert L."/>
            <person name="Andreopoulos W."/>
            <person name="Angelini C."/>
            <person name="Antonin V."/>
            <person name="Barry K.W."/>
            <person name="Bougher N.L."/>
            <person name="Buchanan P."/>
            <person name="Buyck B."/>
            <person name="Bense V."/>
            <person name="Catcheside P."/>
            <person name="Chovatia M."/>
            <person name="Cooper J."/>
            <person name="Damon W."/>
            <person name="Desjardin D."/>
            <person name="Finy P."/>
            <person name="Geml J."/>
            <person name="Haridas S."/>
            <person name="Hughes K."/>
            <person name="Justo A."/>
            <person name="Karasinski D."/>
            <person name="Kautmanova I."/>
            <person name="Kiss B."/>
            <person name="Kocsube S."/>
            <person name="Kotiranta H."/>
            <person name="LaButti K.M."/>
            <person name="Lechner B.E."/>
            <person name="Liimatainen K."/>
            <person name="Lipzen A."/>
            <person name="Lukacs Z."/>
            <person name="Mihaltcheva S."/>
            <person name="Morgado L.N."/>
            <person name="Niskanen T."/>
            <person name="Noordeloos M.E."/>
            <person name="Ohm R.A."/>
            <person name="Ortiz-Santana B."/>
            <person name="Ovrebo C."/>
            <person name="Racz N."/>
            <person name="Riley R."/>
            <person name="Savchenko A."/>
            <person name="Shiryaev A."/>
            <person name="Soop K."/>
            <person name="Spirin V."/>
            <person name="Szebenyi C."/>
            <person name="Tomsovsky M."/>
            <person name="Tulloss R.E."/>
            <person name="Uehling J."/>
            <person name="Grigoriev I.V."/>
            <person name="Vagvolgyi C."/>
            <person name="Papp T."/>
            <person name="Martin F.M."/>
            <person name="Miettinen O."/>
            <person name="Hibbett D.S."/>
            <person name="Nagy L.G."/>
        </authorList>
    </citation>
    <scope>NUCLEOTIDE SEQUENCE [LARGE SCALE GENOMIC DNA]</scope>
    <source>
        <strain evidence="5 6">FP101781</strain>
    </source>
</reference>
<feature type="region of interest" description="Disordered" evidence="3">
    <location>
        <begin position="247"/>
        <end position="266"/>
    </location>
</feature>
<evidence type="ECO:0000313" key="5">
    <source>
        <dbReference type="EMBL" id="TEB31831.1"/>
    </source>
</evidence>
<dbReference type="SUPFAM" id="SSF51430">
    <property type="entry name" value="NAD(P)-linked oxidoreductase"/>
    <property type="match status" value="1"/>
</dbReference>
<dbReference type="AlphaFoldDB" id="A0A4Y7TCU2"/>
<sequence>MAFFSPAPLPKSKLGFYRKLSTAAGVHVSPIALGGGSIGNKWLDLGITGTNKDEAFKLLDAYHDLGGNFIDTANAYQDGESEIFIGEWMESRGIRDQIFVATKYTNSPAIRDPNVAQKIQFSGNSLKSMHVGIEGSLKRLNTSYIDLFYVHWWDFTTSIPELMQALHGLVLSRKVLYLGISDAPAWVVTKANQYARDHALTQFSVYQGMWSILERSFERDIIPMARDEGIALAPWAVLAGGKIRSDAEEERRRQSGEKGRAHYGGAQWERTEDQIKVCRALEKVAGEVGAKSIGAVAIAYVLHKTTFVFPIIGGRKVENLLENIEALDIALTDEHLKFLDSVAPLDLGFPHNMIGNGLGTAIFNNANGHPAYWPAAKPISPAK</sequence>
<feature type="domain" description="NADP-dependent oxidoreductase" evidence="4">
    <location>
        <begin position="30"/>
        <end position="342"/>
    </location>
</feature>
<dbReference type="PANTHER" id="PTHR43364">
    <property type="entry name" value="NADH-SPECIFIC METHYLGLYOXAL REDUCTASE-RELATED"/>
    <property type="match status" value="1"/>
</dbReference>
<dbReference type="InterPro" id="IPR036812">
    <property type="entry name" value="NAD(P)_OxRdtase_dom_sf"/>
</dbReference>
<accession>A0A4Y7TCU2</accession>
<dbReference type="EMBL" id="QPFP01000017">
    <property type="protein sequence ID" value="TEB31831.1"/>
    <property type="molecule type" value="Genomic_DNA"/>
</dbReference>
<dbReference type="InterPro" id="IPR050523">
    <property type="entry name" value="AKR_Detox_Biosynth"/>
</dbReference>
<organism evidence="5 6">
    <name type="scientific">Coprinellus micaceus</name>
    <name type="common">Glistening ink-cap mushroom</name>
    <name type="synonym">Coprinus micaceus</name>
    <dbReference type="NCBI Taxonomy" id="71717"/>
    <lineage>
        <taxon>Eukaryota</taxon>
        <taxon>Fungi</taxon>
        <taxon>Dikarya</taxon>
        <taxon>Basidiomycota</taxon>
        <taxon>Agaricomycotina</taxon>
        <taxon>Agaricomycetes</taxon>
        <taxon>Agaricomycetidae</taxon>
        <taxon>Agaricales</taxon>
        <taxon>Agaricineae</taxon>
        <taxon>Psathyrellaceae</taxon>
        <taxon>Coprinellus</taxon>
    </lineage>
</organism>
<dbReference type="OrthoDB" id="48988at2759"/>
<evidence type="ECO:0000313" key="6">
    <source>
        <dbReference type="Proteomes" id="UP000298030"/>
    </source>
</evidence>
<keyword evidence="6" id="KW-1185">Reference proteome</keyword>
<gene>
    <name evidence="5" type="ORF">FA13DRAFT_1687560</name>
</gene>
<name>A0A4Y7TCU2_COPMI</name>
<dbReference type="InterPro" id="IPR023210">
    <property type="entry name" value="NADP_OxRdtase_dom"/>
</dbReference>
<comment type="caution">
    <text evidence="5">The sequence shown here is derived from an EMBL/GenBank/DDBJ whole genome shotgun (WGS) entry which is preliminary data.</text>
</comment>
<evidence type="ECO:0000256" key="1">
    <source>
        <dbReference type="ARBA" id="ARBA00022857"/>
    </source>
</evidence>
<comment type="similarity">
    <text evidence="2">Belongs to the aldo/keto reductase family. Aldo/keto reductase 2 subfamily.</text>
</comment>
<evidence type="ECO:0000259" key="4">
    <source>
        <dbReference type="Pfam" id="PF00248"/>
    </source>
</evidence>
<dbReference type="Proteomes" id="UP000298030">
    <property type="component" value="Unassembled WGS sequence"/>
</dbReference>
<dbReference type="Pfam" id="PF00248">
    <property type="entry name" value="Aldo_ket_red"/>
    <property type="match status" value="1"/>
</dbReference>
<protein>
    <submittedName>
        <fullName evidence="5">Aldo/keto reductase</fullName>
    </submittedName>
</protein>
<proteinExistence type="inferred from homology"/>
<feature type="compositionally biased region" description="Basic and acidic residues" evidence="3">
    <location>
        <begin position="247"/>
        <end position="260"/>
    </location>
</feature>
<dbReference type="STRING" id="71717.A0A4Y7TCU2"/>
<evidence type="ECO:0000256" key="3">
    <source>
        <dbReference type="SAM" id="MobiDB-lite"/>
    </source>
</evidence>
<dbReference type="PANTHER" id="PTHR43364:SF7">
    <property type="entry name" value="NADP-DEPENDENT OXIDOREDUCTASE DOMAIN-CONTAINING PROTEIN-RELATED"/>
    <property type="match status" value="1"/>
</dbReference>
<evidence type="ECO:0000256" key="2">
    <source>
        <dbReference type="ARBA" id="ARBA00038157"/>
    </source>
</evidence>